<organism evidence="1 2">
    <name type="scientific">Paracoccus aurantius</name>
    <dbReference type="NCBI Taxonomy" id="3073814"/>
    <lineage>
        <taxon>Bacteria</taxon>
        <taxon>Pseudomonadati</taxon>
        <taxon>Pseudomonadota</taxon>
        <taxon>Alphaproteobacteria</taxon>
        <taxon>Rhodobacterales</taxon>
        <taxon>Paracoccaceae</taxon>
        <taxon>Paracoccus</taxon>
    </lineage>
</organism>
<evidence type="ECO:0000313" key="2">
    <source>
        <dbReference type="Proteomes" id="UP001269144"/>
    </source>
</evidence>
<evidence type="ECO:0008006" key="3">
    <source>
        <dbReference type="Google" id="ProtNLM"/>
    </source>
</evidence>
<protein>
    <recommendedName>
        <fullName evidence="3">EthD domain-containing protein</fullName>
    </recommendedName>
</protein>
<dbReference type="Proteomes" id="UP001269144">
    <property type="component" value="Unassembled WGS sequence"/>
</dbReference>
<evidence type="ECO:0000313" key="1">
    <source>
        <dbReference type="EMBL" id="MDS9468592.1"/>
    </source>
</evidence>
<gene>
    <name evidence="1" type="ORF">RGQ15_13565</name>
</gene>
<dbReference type="RefSeq" id="WP_311160838.1">
    <property type="nucleotide sequence ID" value="NZ_JAVQLW010000001.1"/>
</dbReference>
<dbReference type="EMBL" id="JAVQLW010000001">
    <property type="protein sequence ID" value="MDS9468592.1"/>
    <property type="molecule type" value="Genomic_DNA"/>
</dbReference>
<comment type="caution">
    <text evidence="1">The sequence shown here is derived from an EMBL/GenBank/DDBJ whole genome shotgun (WGS) entry which is preliminary data.</text>
</comment>
<proteinExistence type="predicted"/>
<sequence>MFPIVIRRRLEGANGRNWPGLVLLDPSAPYPAAVLAQEAWEAMHKLNPANLLRIRISPDWRRDFEIMGHEVEVQAAALLHGVSAPAYRAREAETMRAGYAGLFAEMGPAEIIAAMTARSRDARSFVIARSKWLSDFL</sequence>
<accession>A0ABU2HU68</accession>
<name>A0ABU2HU68_9RHOB</name>
<reference evidence="2" key="1">
    <citation type="submission" date="2023-07" db="EMBL/GenBank/DDBJ databases">
        <title>Paracoccus sp. MBLB3053 whole genome sequence.</title>
        <authorList>
            <person name="Hwang C.Y."/>
            <person name="Cho E.-S."/>
            <person name="Seo M.-J."/>
        </authorList>
    </citation>
    <scope>NUCLEOTIDE SEQUENCE [LARGE SCALE GENOMIC DNA]</scope>
    <source>
        <strain evidence="2">MBLB3053</strain>
    </source>
</reference>
<keyword evidence="2" id="KW-1185">Reference proteome</keyword>